<evidence type="ECO:0000256" key="8">
    <source>
        <dbReference type="SAM" id="MobiDB-lite"/>
    </source>
</evidence>
<feature type="compositionally biased region" description="Basic residues" evidence="8">
    <location>
        <begin position="9"/>
        <end position="18"/>
    </location>
</feature>
<dbReference type="Pfam" id="PF10153">
    <property type="entry name" value="Efg1"/>
    <property type="match status" value="1"/>
</dbReference>
<dbReference type="InterPro" id="IPR050786">
    <property type="entry name" value="EFG1_rRNA-proc"/>
</dbReference>
<keyword evidence="5" id="KW-0698">rRNA processing</keyword>
<organism evidence="9 10">
    <name type="scientific">Macleaya cordata</name>
    <name type="common">Five-seeded plume-poppy</name>
    <name type="synonym">Bocconia cordata</name>
    <dbReference type="NCBI Taxonomy" id="56857"/>
    <lineage>
        <taxon>Eukaryota</taxon>
        <taxon>Viridiplantae</taxon>
        <taxon>Streptophyta</taxon>
        <taxon>Embryophyta</taxon>
        <taxon>Tracheophyta</taxon>
        <taxon>Spermatophyta</taxon>
        <taxon>Magnoliopsida</taxon>
        <taxon>Ranunculales</taxon>
        <taxon>Papaveraceae</taxon>
        <taxon>Papaveroideae</taxon>
        <taxon>Macleaya</taxon>
    </lineage>
</organism>
<evidence type="ECO:0000313" key="9">
    <source>
        <dbReference type="EMBL" id="OVA01225.1"/>
    </source>
</evidence>
<feature type="region of interest" description="Disordered" evidence="8">
    <location>
        <begin position="184"/>
        <end position="367"/>
    </location>
</feature>
<dbReference type="GO" id="GO:0000462">
    <property type="term" value="P:maturation of SSU-rRNA from tricistronic rRNA transcript (SSU-rRNA, 5.8S rRNA, LSU-rRNA)"/>
    <property type="evidence" value="ECO:0007669"/>
    <property type="project" value="TreeGrafter"/>
</dbReference>
<evidence type="ECO:0000256" key="5">
    <source>
        <dbReference type="ARBA" id="ARBA00022552"/>
    </source>
</evidence>
<dbReference type="InterPro" id="IPR019310">
    <property type="entry name" value="Efg1"/>
</dbReference>
<dbReference type="GO" id="GO:0005730">
    <property type="term" value="C:nucleolus"/>
    <property type="evidence" value="ECO:0007669"/>
    <property type="project" value="UniProtKB-SubCell"/>
</dbReference>
<feature type="compositionally biased region" description="Polar residues" evidence="8">
    <location>
        <begin position="328"/>
        <end position="346"/>
    </location>
</feature>
<sequence>MAHGDYAKRKASINHRTKSLGVEKKPKSVVSLKNQKKPKSVSLKNQIRSTERMLKKDLPAEVREAQEKKLEDLKKQQEIQARLAIERKIILKNKKIKFFDRRKIDRAIKRLEKVQEASSDHTQGADIKDQLAKLKEDLEYVKFFPKTEKYVSLFIGDDNADVVDRRNRLREQIKSNIKDAVASGKDLEETGNEDDGLLDMSEDDFFLNGSSSDETDASDKFTDKGSREKAPSASRKAASGISKDQAPSASRKSAWPASGISSANKNQRQNSAQAVTHPPWPSKNLFRSANQAQTRFGFSSSKKRSMETVPLSAPNNKSHSRSFSSSRIQEYSNARTGCNSNLNSNSEAHKPRRKRRPKKKKQQGALH</sequence>
<dbReference type="STRING" id="56857.A0A200PSQ6"/>
<evidence type="ECO:0000256" key="7">
    <source>
        <dbReference type="ARBA" id="ARBA00023242"/>
    </source>
</evidence>
<comment type="caution">
    <text evidence="9">The sequence shown here is derived from an EMBL/GenBank/DDBJ whole genome shotgun (WGS) entry which is preliminary data.</text>
</comment>
<keyword evidence="7" id="KW-0539">Nucleus</keyword>
<evidence type="ECO:0000256" key="6">
    <source>
        <dbReference type="ARBA" id="ARBA00023054"/>
    </source>
</evidence>
<dbReference type="OrthoDB" id="47732at2759"/>
<proteinExistence type="inferred from homology"/>
<reference evidence="9 10" key="1">
    <citation type="journal article" date="2017" name="Mol. Plant">
        <title>The Genome of Medicinal Plant Macleaya cordata Provides New Insights into Benzylisoquinoline Alkaloids Metabolism.</title>
        <authorList>
            <person name="Liu X."/>
            <person name="Liu Y."/>
            <person name="Huang P."/>
            <person name="Ma Y."/>
            <person name="Qing Z."/>
            <person name="Tang Q."/>
            <person name="Cao H."/>
            <person name="Cheng P."/>
            <person name="Zheng Y."/>
            <person name="Yuan Z."/>
            <person name="Zhou Y."/>
            <person name="Liu J."/>
            <person name="Tang Z."/>
            <person name="Zhuo Y."/>
            <person name="Zhang Y."/>
            <person name="Yu L."/>
            <person name="Huang J."/>
            <person name="Yang P."/>
            <person name="Peng Q."/>
            <person name="Zhang J."/>
            <person name="Jiang W."/>
            <person name="Zhang Z."/>
            <person name="Lin K."/>
            <person name="Ro D.K."/>
            <person name="Chen X."/>
            <person name="Xiong X."/>
            <person name="Shang Y."/>
            <person name="Huang S."/>
            <person name="Zeng J."/>
        </authorList>
    </citation>
    <scope>NUCLEOTIDE SEQUENCE [LARGE SCALE GENOMIC DNA]</scope>
    <source>
        <strain evidence="10">cv. BLH2017</strain>
        <tissue evidence="9">Root</tissue>
    </source>
</reference>
<evidence type="ECO:0000256" key="4">
    <source>
        <dbReference type="ARBA" id="ARBA00019827"/>
    </source>
</evidence>
<accession>A0A200PSQ6</accession>
<comment type="subcellular location">
    <subcellularLocation>
        <location evidence="1">Nucleus</location>
        <location evidence="1">Nucleolus</location>
    </subcellularLocation>
</comment>
<feature type="compositionally biased region" description="Basic and acidic residues" evidence="8">
    <location>
        <begin position="217"/>
        <end position="230"/>
    </location>
</feature>
<gene>
    <name evidence="9" type="ORF">BVC80_1649g28</name>
</gene>
<feature type="compositionally biased region" description="Polar residues" evidence="8">
    <location>
        <begin position="259"/>
        <end position="274"/>
    </location>
</feature>
<comment type="similarity">
    <text evidence="2">Belongs to the EFG1 family.</text>
</comment>
<feature type="compositionally biased region" description="Acidic residues" evidence="8">
    <location>
        <begin position="189"/>
        <end position="205"/>
    </location>
</feature>
<evidence type="ECO:0000256" key="2">
    <source>
        <dbReference type="ARBA" id="ARBA00006916"/>
    </source>
</evidence>
<protein>
    <recommendedName>
        <fullName evidence="3">rRNA-processing protein EFG1</fullName>
    </recommendedName>
    <alternativeName>
        <fullName evidence="4">rRNA-processing protein efg1</fullName>
    </alternativeName>
</protein>
<name>A0A200PSQ6_MACCD</name>
<feature type="region of interest" description="Disordered" evidence="8">
    <location>
        <begin position="1"/>
        <end position="45"/>
    </location>
</feature>
<evidence type="ECO:0000256" key="3">
    <source>
        <dbReference type="ARBA" id="ARBA00018689"/>
    </source>
</evidence>
<dbReference type="PANTHER" id="PTHR33911:SF1">
    <property type="entry name" value="RRNA-PROCESSING PROTEIN EFG1"/>
    <property type="match status" value="1"/>
</dbReference>
<keyword evidence="6" id="KW-0175">Coiled coil</keyword>
<dbReference type="AlphaFoldDB" id="A0A200PSQ6"/>
<dbReference type="EMBL" id="MVGT01004153">
    <property type="protein sequence ID" value="OVA01225.1"/>
    <property type="molecule type" value="Genomic_DNA"/>
</dbReference>
<keyword evidence="10" id="KW-1185">Reference proteome</keyword>
<evidence type="ECO:0000256" key="1">
    <source>
        <dbReference type="ARBA" id="ARBA00004604"/>
    </source>
</evidence>
<feature type="compositionally biased region" description="Basic residues" evidence="8">
    <location>
        <begin position="350"/>
        <end position="367"/>
    </location>
</feature>
<dbReference type="InParanoid" id="A0A200PSQ6"/>
<dbReference type="PANTHER" id="PTHR33911">
    <property type="entry name" value="RRNA-PROCESSING PROTEIN EFG1"/>
    <property type="match status" value="1"/>
</dbReference>
<dbReference type="GO" id="GO:0030688">
    <property type="term" value="C:preribosome, small subunit precursor"/>
    <property type="evidence" value="ECO:0007669"/>
    <property type="project" value="TreeGrafter"/>
</dbReference>
<evidence type="ECO:0000313" key="10">
    <source>
        <dbReference type="Proteomes" id="UP000195402"/>
    </source>
</evidence>
<dbReference type="Proteomes" id="UP000195402">
    <property type="component" value="Unassembled WGS sequence"/>
</dbReference>
<feature type="compositionally biased region" description="Polar residues" evidence="8">
    <location>
        <begin position="285"/>
        <end position="300"/>
    </location>
</feature>